<dbReference type="PIRSF" id="PIRSF004869">
    <property type="entry name" value="PflX_prd"/>
    <property type="match status" value="1"/>
</dbReference>
<dbReference type="CDD" id="cd01335">
    <property type="entry name" value="Radical_SAM"/>
    <property type="match status" value="1"/>
</dbReference>
<evidence type="ECO:0000313" key="9">
    <source>
        <dbReference type="Proteomes" id="UP000199315"/>
    </source>
</evidence>
<evidence type="ECO:0000256" key="3">
    <source>
        <dbReference type="ARBA" id="ARBA00022723"/>
    </source>
</evidence>
<feature type="binding site" evidence="6">
    <location>
        <position position="82"/>
    </location>
    <ligand>
        <name>[4Fe-4S] cluster</name>
        <dbReference type="ChEBI" id="CHEBI:49883"/>
        <note>4Fe-4S-S-AdoMet</note>
    </ligand>
</feature>
<dbReference type="SFLD" id="SFLDS00029">
    <property type="entry name" value="Radical_SAM"/>
    <property type="match status" value="1"/>
</dbReference>
<evidence type="ECO:0000259" key="7">
    <source>
        <dbReference type="PROSITE" id="PS51918"/>
    </source>
</evidence>
<evidence type="ECO:0000313" key="8">
    <source>
        <dbReference type="EMBL" id="SCP99349.1"/>
    </source>
</evidence>
<dbReference type="InterPro" id="IPR007197">
    <property type="entry name" value="rSAM"/>
</dbReference>
<keyword evidence="5 6" id="KW-0411">Iron-sulfur</keyword>
<accession>A0A1D3TY60</accession>
<dbReference type="SFLD" id="SFLDG01101">
    <property type="entry name" value="Uncharacterised_Radical_SAM_Su"/>
    <property type="match status" value="1"/>
</dbReference>
<keyword evidence="3 6" id="KW-0479">Metal-binding</keyword>
<dbReference type="Pfam" id="PF04055">
    <property type="entry name" value="Radical_SAM"/>
    <property type="match status" value="1"/>
</dbReference>
<keyword evidence="2 6" id="KW-0949">S-adenosyl-L-methionine</keyword>
<dbReference type="PROSITE" id="PS51918">
    <property type="entry name" value="RADICAL_SAM"/>
    <property type="match status" value="1"/>
</dbReference>
<dbReference type="PANTHER" id="PTHR30352:SF5">
    <property type="entry name" value="PYRUVATE FORMATE-LYASE 1-ACTIVATING ENZYME"/>
    <property type="match status" value="1"/>
</dbReference>
<sequence length="291" mass="32847">MKEAILYEKLENGKVKCAVCNHRCVIGEGKRGICGVRENRKGVLYALNYGMTISAANDPIEKKPLYHFLPGTMIYSFATVGCNFRCSWCQNWEISQASKPARPIEGTYVTPEEHVARAIELGCPSIAYTYSEPTIFLEYALDTMKLAHEKGLKNVWVTNGYMSKETLDLIIPYLDAANVDYKGPDDGVYEKYCGGKAIHIMENLIYLQKAGIHQEITTLIVPGVNDKREQLEEIAKFVADEVGTDVPWHISRFFPNWKMMDVPITPLETLKMAEKIGKEAGLKYIHIGNVW</sequence>
<dbReference type="NCBIfam" id="TIGR04337">
    <property type="entry name" value="AmmeMemoSam_rS"/>
    <property type="match status" value="1"/>
</dbReference>
<keyword evidence="9" id="KW-1185">Reference proteome</keyword>
<dbReference type="Proteomes" id="UP000199315">
    <property type="component" value="Unassembled WGS sequence"/>
</dbReference>
<keyword evidence="1" id="KW-0004">4Fe-4S</keyword>
<protein>
    <submittedName>
        <fullName evidence="8">Pyruvate formate lyase activating enzyme</fullName>
    </submittedName>
</protein>
<dbReference type="InterPro" id="IPR016431">
    <property type="entry name" value="Pyrv-formate_lyase-activ_prd"/>
</dbReference>
<dbReference type="InterPro" id="IPR027596">
    <property type="entry name" value="AmmeMemoSam_rS"/>
</dbReference>
<proteinExistence type="predicted"/>
<reference evidence="8 9" key="1">
    <citation type="submission" date="2016-09" db="EMBL/GenBank/DDBJ databases">
        <authorList>
            <person name="Capua I."/>
            <person name="De Benedictis P."/>
            <person name="Joannis T."/>
            <person name="Lombin L.H."/>
            <person name="Cattoli G."/>
        </authorList>
    </citation>
    <scope>NUCLEOTIDE SEQUENCE [LARGE SCALE GENOMIC DNA]</scope>
    <source>
        <strain evidence="8 9">GluBS11</strain>
    </source>
</reference>
<dbReference type="Gene3D" id="3.20.20.70">
    <property type="entry name" value="Aldolase class I"/>
    <property type="match status" value="1"/>
</dbReference>
<dbReference type="GO" id="GO:0051539">
    <property type="term" value="F:4 iron, 4 sulfur cluster binding"/>
    <property type="evidence" value="ECO:0007669"/>
    <property type="project" value="UniProtKB-KW"/>
</dbReference>
<dbReference type="SUPFAM" id="SSF102114">
    <property type="entry name" value="Radical SAM enzymes"/>
    <property type="match status" value="1"/>
</dbReference>
<dbReference type="AlphaFoldDB" id="A0A1D3TY60"/>
<feature type="binding site" evidence="6">
    <location>
        <position position="86"/>
    </location>
    <ligand>
        <name>[4Fe-4S] cluster</name>
        <dbReference type="ChEBI" id="CHEBI:49883"/>
        <note>4Fe-4S-S-AdoMet</note>
    </ligand>
</feature>
<dbReference type="PANTHER" id="PTHR30352">
    <property type="entry name" value="PYRUVATE FORMATE-LYASE-ACTIVATING ENZYME"/>
    <property type="match status" value="1"/>
</dbReference>
<organism evidence="8 9">
    <name type="scientific">Anaerobium acetethylicum</name>
    <dbReference type="NCBI Taxonomy" id="1619234"/>
    <lineage>
        <taxon>Bacteria</taxon>
        <taxon>Bacillati</taxon>
        <taxon>Bacillota</taxon>
        <taxon>Clostridia</taxon>
        <taxon>Lachnospirales</taxon>
        <taxon>Lachnospiraceae</taxon>
        <taxon>Anaerobium</taxon>
    </lineage>
</organism>
<feature type="domain" description="Radical SAM core" evidence="7">
    <location>
        <begin position="67"/>
        <end position="283"/>
    </location>
</feature>
<dbReference type="OrthoDB" id="9778883at2"/>
<dbReference type="EMBL" id="FMKA01000038">
    <property type="protein sequence ID" value="SCP99349.1"/>
    <property type="molecule type" value="Genomic_DNA"/>
</dbReference>
<evidence type="ECO:0000256" key="4">
    <source>
        <dbReference type="ARBA" id="ARBA00023004"/>
    </source>
</evidence>
<name>A0A1D3TY60_9FIRM</name>
<evidence type="ECO:0000256" key="6">
    <source>
        <dbReference type="PIRSR" id="PIRSR004869-50"/>
    </source>
</evidence>
<dbReference type="GO" id="GO:0016829">
    <property type="term" value="F:lyase activity"/>
    <property type="evidence" value="ECO:0007669"/>
    <property type="project" value="UniProtKB-KW"/>
</dbReference>
<evidence type="ECO:0000256" key="2">
    <source>
        <dbReference type="ARBA" id="ARBA00022691"/>
    </source>
</evidence>
<dbReference type="InterPro" id="IPR034457">
    <property type="entry name" value="Organic_radical-activating"/>
</dbReference>
<evidence type="ECO:0000256" key="1">
    <source>
        <dbReference type="ARBA" id="ARBA00022485"/>
    </source>
</evidence>
<keyword evidence="4 6" id="KW-0408">Iron</keyword>
<dbReference type="InterPro" id="IPR058240">
    <property type="entry name" value="rSAM_sf"/>
</dbReference>
<comment type="cofactor">
    <cofactor evidence="6">
        <name>[4Fe-4S] cluster</name>
        <dbReference type="ChEBI" id="CHEBI:49883"/>
    </cofactor>
    <text evidence="6">Binds 1 [4Fe-4S] cluster. The cluster is coordinated with 3 cysteines and an exchangeable S-adenosyl-L-methionine.</text>
</comment>
<dbReference type="GO" id="GO:0046872">
    <property type="term" value="F:metal ion binding"/>
    <property type="evidence" value="ECO:0007669"/>
    <property type="project" value="UniProtKB-KW"/>
</dbReference>
<gene>
    <name evidence="8" type="ORF">SAMN05421730_103826</name>
</gene>
<feature type="binding site" evidence="6">
    <location>
        <position position="89"/>
    </location>
    <ligand>
        <name>[4Fe-4S] cluster</name>
        <dbReference type="ChEBI" id="CHEBI:49883"/>
        <note>4Fe-4S-S-AdoMet</note>
    </ligand>
</feature>
<keyword evidence="8" id="KW-0456">Lyase</keyword>
<keyword evidence="8" id="KW-0670">Pyruvate</keyword>
<dbReference type="STRING" id="1619234.SAMN05421730_103826"/>
<dbReference type="RefSeq" id="WP_091236712.1">
    <property type="nucleotide sequence ID" value="NZ_FMKA01000038.1"/>
</dbReference>
<evidence type="ECO:0000256" key="5">
    <source>
        <dbReference type="ARBA" id="ARBA00023014"/>
    </source>
</evidence>
<dbReference type="InterPro" id="IPR013785">
    <property type="entry name" value="Aldolase_TIM"/>
</dbReference>